<dbReference type="Proteomes" id="UP000028582">
    <property type="component" value="Unassembled WGS sequence"/>
</dbReference>
<evidence type="ECO:0000313" key="3">
    <source>
        <dbReference type="Proteomes" id="UP000028582"/>
    </source>
</evidence>
<dbReference type="AlphaFoldDB" id="A0A080ZGI0"/>
<evidence type="ECO:0000256" key="1">
    <source>
        <dbReference type="SAM" id="MobiDB-lite"/>
    </source>
</evidence>
<proteinExistence type="predicted"/>
<feature type="compositionally biased region" description="Polar residues" evidence="1">
    <location>
        <begin position="18"/>
        <end position="33"/>
    </location>
</feature>
<evidence type="ECO:0000313" key="2">
    <source>
        <dbReference type="EMBL" id="ETO65741.1"/>
    </source>
</evidence>
<sequence length="141" mass="15610">MTKLAWMVQGQNLETSRNARSNDNARMTCTKSTGRGKLGSIGRGEVTIGQAHQPETTALFEGGSSKRQQRPILHSGRVVLRGCTHRRQTMSNESSATSRLSEQIGDRLRAQKAAKLAVEGDSDWIPREERERTLAQECPYG</sequence>
<accession>A0A080ZGI0</accession>
<reference evidence="2 3" key="1">
    <citation type="submission" date="2013-11" db="EMBL/GenBank/DDBJ databases">
        <title>The Genome Sequence of Phytophthora parasitica P1976.</title>
        <authorList>
            <consortium name="The Broad Institute Genomics Platform"/>
            <person name="Russ C."/>
            <person name="Tyler B."/>
            <person name="Panabieres F."/>
            <person name="Shan W."/>
            <person name="Tripathy S."/>
            <person name="Grunwald N."/>
            <person name="Machado M."/>
            <person name="Johnson C.S."/>
            <person name="Walker B."/>
            <person name="Young S."/>
            <person name="Zeng Q."/>
            <person name="Gargeya S."/>
            <person name="Fitzgerald M."/>
            <person name="Haas B."/>
            <person name="Abouelleil A."/>
            <person name="Allen A.W."/>
            <person name="Alvarado L."/>
            <person name="Arachchi H.M."/>
            <person name="Berlin A.M."/>
            <person name="Chapman S.B."/>
            <person name="Gainer-Dewar J."/>
            <person name="Goldberg J."/>
            <person name="Griggs A."/>
            <person name="Gujja S."/>
            <person name="Hansen M."/>
            <person name="Howarth C."/>
            <person name="Imamovic A."/>
            <person name="Ireland A."/>
            <person name="Larimer J."/>
            <person name="McCowan C."/>
            <person name="Murphy C."/>
            <person name="Pearson M."/>
            <person name="Poon T.W."/>
            <person name="Priest M."/>
            <person name="Roberts A."/>
            <person name="Saif S."/>
            <person name="Shea T."/>
            <person name="Sisk P."/>
            <person name="Sykes S."/>
            <person name="Wortman J."/>
            <person name="Nusbaum C."/>
            <person name="Birren B."/>
        </authorList>
    </citation>
    <scope>NUCLEOTIDE SEQUENCE [LARGE SCALE GENOMIC DNA]</scope>
    <source>
        <strain evidence="2 3">P1976</strain>
    </source>
</reference>
<protein>
    <submittedName>
        <fullName evidence="2">Uncharacterized protein</fullName>
    </submittedName>
</protein>
<name>A0A080ZGI0_PHYNI</name>
<dbReference type="EMBL" id="ANJA01003162">
    <property type="protein sequence ID" value="ETO65741.1"/>
    <property type="molecule type" value="Genomic_DNA"/>
</dbReference>
<comment type="caution">
    <text evidence="2">The sequence shown here is derived from an EMBL/GenBank/DDBJ whole genome shotgun (WGS) entry which is preliminary data.</text>
</comment>
<feature type="region of interest" description="Disordered" evidence="1">
    <location>
        <begin position="18"/>
        <end position="73"/>
    </location>
</feature>
<gene>
    <name evidence="2" type="ORF">F444_16992</name>
</gene>
<organism evidence="2 3">
    <name type="scientific">Phytophthora nicotianae P1976</name>
    <dbReference type="NCBI Taxonomy" id="1317066"/>
    <lineage>
        <taxon>Eukaryota</taxon>
        <taxon>Sar</taxon>
        <taxon>Stramenopiles</taxon>
        <taxon>Oomycota</taxon>
        <taxon>Peronosporomycetes</taxon>
        <taxon>Peronosporales</taxon>
        <taxon>Peronosporaceae</taxon>
        <taxon>Phytophthora</taxon>
    </lineage>
</organism>